<dbReference type="InterPro" id="IPR012373">
    <property type="entry name" value="Ferrdict_sens_TM"/>
</dbReference>
<keyword evidence="1 3" id="KW-0812">Transmembrane</keyword>
<evidence type="ECO:0000313" key="3">
    <source>
        <dbReference type="EMBL" id="MBB4618476.1"/>
    </source>
</evidence>
<dbReference type="PANTHER" id="PTHR30273:SF2">
    <property type="entry name" value="PROTEIN FECR"/>
    <property type="match status" value="1"/>
</dbReference>
<keyword evidence="1" id="KW-1133">Transmembrane helix</keyword>
<gene>
    <name evidence="3" type="ORF">GGQ96_002619</name>
</gene>
<reference evidence="3 4" key="1">
    <citation type="submission" date="2020-08" db="EMBL/GenBank/DDBJ databases">
        <title>Genomic Encyclopedia of Type Strains, Phase IV (KMG-IV): sequencing the most valuable type-strain genomes for metagenomic binning, comparative biology and taxonomic classification.</title>
        <authorList>
            <person name="Goeker M."/>
        </authorList>
    </citation>
    <scope>NUCLEOTIDE SEQUENCE [LARGE SCALE GENOMIC DNA]</scope>
    <source>
        <strain evidence="3 4">DSM 15867</strain>
    </source>
</reference>
<dbReference type="Pfam" id="PF04773">
    <property type="entry name" value="FecR"/>
    <property type="match status" value="1"/>
</dbReference>
<sequence>MTGAASHRLAEALDWARRLHDPDFADWDGHLAWLEADPANAALFDAVSLDLEAATAGLAPEPAPEPLPEAANDNPPAGVGRRWWLGSALAAALVGVIGIAGWTFRAEAPSSPLTIATALGQTRAVRLADGTQVAMNGGTTLHVDRATRAVSFGEGEAYFDVVHDPARPFRLQIGAASVEDIGTAFNVRRHDKMIEVAVRTGVVSFDPDGGTEPDDDAVILKAGQAIRIVDDRGAVRRVDRASVGGWRTGQLSYGDVALSEVANDLSRAIGQPVRLAPGDGMRRFSGTFKVDADAATSVRRFAAISGMRATRDGAGWRLTPEG</sequence>
<dbReference type="Proteomes" id="UP000574769">
    <property type="component" value="Unassembled WGS sequence"/>
</dbReference>
<keyword evidence="1" id="KW-0472">Membrane</keyword>
<comment type="caution">
    <text evidence="3">The sequence shown here is derived from an EMBL/GenBank/DDBJ whole genome shotgun (WGS) entry which is preliminary data.</text>
</comment>
<evidence type="ECO:0000259" key="2">
    <source>
        <dbReference type="Pfam" id="PF04773"/>
    </source>
</evidence>
<dbReference type="RefSeq" id="WP_184115379.1">
    <property type="nucleotide sequence ID" value="NZ_JACHNY010000005.1"/>
</dbReference>
<dbReference type="InterPro" id="IPR006860">
    <property type="entry name" value="FecR"/>
</dbReference>
<dbReference type="EMBL" id="JACHNY010000005">
    <property type="protein sequence ID" value="MBB4618476.1"/>
    <property type="molecule type" value="Genomic_DNA"/>
</dbReference>
<proteinExistence type="predicted"/>
<accession>A0A7W7AKG2</accession>
<name>A0A7W7AKG2_9SPHN</name>
<feature type="transmembrane region" description="Helical" evidence="1">
    <location>
        <begin position="83"/>
        <end position="104"/>
    </location>
</feature>
<dbReference type="AlphaFoldDB" id="A0A7W7AKG2"/>
<dbReference type="PIRSF" id="PIRSF018266">
    <property type="entry name" value="FecR"/>
    <property type="match status" value="1"/>
</dbReference>
<dbReference type="PANTHER" id="PTHR30273">
    <property type="entry name" value="PERIPLASMIC SIGNAL SENSOR AND SIGMA FACTOR ACTIVATOR FECR-RELATED"/>
    <property type="match status" value="1"/>
</dbReference>
<protein>
    <submittedName>
        <fullName evidence="3">Transmembrane sensor</fullName>
    </submittedName>
</protein>
<evidence type="ECO:0000313" key="4">
    <source>
        <dbReference type="Proteomes" id="UP000574769"/>
    </source>
</evidence>
<organism evidence="3 4">
    <name type="scientific">Sphingomonas abaci</name>
    <dbReference type="NCBI Taxonomy" id="237611"/>
    <lineage>
        <taxon>Bacteria</taxon>
        <taxon>Pseudomonadati</taxon>
        <taxon>Pseudomonadota</taxon>
        <taxon>Alphaproteobacteria</taxon>
        <taxon>Sphingomonadales</taxon>
        <taxon>Sphingomonadaceae</taxon>
        <taxon>Sphingomonas</taxon>
    </lineage>
</organism>
<feature type="domain" description="FecR protein" evidence="2">
    <location>
        <begin position="114"/>
        <end position="203"/>
    </location>
</feature>
<keyword evidence="4" id="KW-1185">Reference proteome</keyword>
<dbReference type="Gene3D" id="2.60.120.1440">
    <property type="match status" value="1"/>
</dbReference>
<evidence type="ECO:0000256" key="1">
    <source>
        <dbReference type="SAM" id="Phobius"/>
    </source>
</evidence>
<dbReference type="GO" id="GO:0016989">
    <property type="term" value="F:sigma factor antagonist activity"/>
    <property type="evidence" value="ECO:0007669"/>
    <property type="project" value="TreeGrafter"/>
</dbReference>